<dbReference type="Pfam" id="PF13460">
    <property type="entry name" value="NAD_binding_10"/>
    <property type="match status" value="1"/>
</dbReference>
<dbReference type="PANTHER" id="PTHR12126">
    <property type="entry name" value="NADH-UBIQUINONE OXIDOREDUCTASE 39 KDA SUBUNIT-RELATED"/>
    <property type="match status" value="1"/>
</dbReference>
<dbReference type="PANTHER" id="PTHR12126:SF11">
    <property type="entry name" value="NADH DEHYDROGENASE [UBIQUINONE] 1 ALPHA SUBCOMPLEX SUBUNIT 9, MITOCHONDRIAL"/>
    <property type="match status" value="1"/>
</dbReference>
<evidence type="ECO:0000259" key="1">
    <source>
        <dbReference type="Pfam" id="PF13460"/>
    </source>
</evidence>
<dbReference type="AlphaFoldDB" id="A0A212J0B4"/>
<organism evidence="2">
    <name type="scientific">uncultured delta proteobacterium</name>
    <dbReference type="NCBI Taxonomy" id="34034"/>
    <lineage>
        <taxon>Bacteria</taxon>
        <taxon>Deltaproteobacteria</taxon>
        <taxon>environmental samples</taxon>
    </lineage>
</organism>
<dbReference type="Gene3D" id="3.40.50.720">
    <property type="entry name" value="NAD(P)-binding Rossmann-like Domain"/>
    <property type="match status" value="1"/>
</dbReference>
<feature type="domain" description="NAD(P)-binding" evidence="1">
    <location>
        <begin position="9"/>
        <end position="121"/>
    </location>
</feature>
<proteinExistence type="predicted"/>
<dbReference type="InterPro" id="IPR036291">
    <property type="entry name" value="NAD(P)-bd_dom_sf"/>
</dbReference>
<sequence length="502" mass="56181">MQRPVLVAGATGYVGGRLVPLLLKKGCRVRALTRNLEKVRSRPWGRHADLEAVQGDMHDVASVRRAVEGCGTVYYLIHSMEAQYTDFCEADRHAAYNMVRALKGRADCRLIYLSGLFPDDPNLSTHLRSRAEVSEILSLSDAPVTTLRAAQIIGAGSASFEMLRWLTDRLSVMLTPKWTYVKTQPISITDTLGYLTGVLDHPETVGETYDIGGPDILSYKDLITLYAQVAGLPRRLLIPFPLLSLDLSARWINLVTPIPYALARPLLEGMRNEVVCRENRIRNIIPQELTPIRTAIERALGHLRQQTVKSSWFDAGLPSVPEWVMDGDASHARGSVYTDAYAIRLEASPAEVWQPIVHIGGTTGWYSKNILWKLRGFMDTLMGGPGTRRGRRSTENLFVGDGLDFWRVLDIQPEKRLLLFTEMRLPGEGLLDLQINPEAGKDGRPETGTDLVLTLQFRSHGLLGILYWYTVSPFHRFVFMAMLKAIAERIGGPVLRGPERLK</sequence>
<dbReference type="InterPro" id="IPR051207">
    <property type="entry name" value="ComplexI_NDUFA9_subunit"/>
</dbReference>
<dbReference type="GO" id="GO:0044877">
    <property type="term" value="F:protein-containing complex binding"/>
    <property type="evidence" value="ECO:0007669"/>
    <property type="project" value="TreeGrafter"/>
</dbReference>
<protein>
    <submittedName>
        <fullName evidence="2">NAD dependent epimerase/dehydratase family protein</fullName>
    </submittedName>
</protein>
<dbReference type="Pfam" id="PF11066">
    <property type="entry name" value="DUF2867"/>
    <property type="match status" value="1"/>
</dbReference>
<dbReference type="InterPro" id="IPR016040">
    <property type="entry name" value="NAD(P)-bd_dom"/>
</dbReference>
<gene>
    <name evidence="2" type="ORF">KL86DPRO_10432</name>
</gene>
<accession>A0A212J0B4</accession>
<evidence type="ECO:0000313" key="2">
    <source>
        <dbReference type="EMBL" id="SBV92857.1"/>
    </source>
</evidence>
<reference evidence="2" key="1">
    <citation type="submission" date="2016-04" db="EMBL/GenBank/DDBJ databases">
        <authorList>
            <person name="Evans L.H."/>
            <person name="Alamgir A."/>
            <person name="Owens N."/>
            <person name="Weber N.D."/>
            <person name="Virtaneva K."/>
            <person name="Barbian K."/>
            <person name="Babar A."/>
            <person name="Rosenke K."/>
        </authorList>
    </citation>
    <scope>NUCLEOTIDE SEQUENCE</scope>
    <source>
        <strain evidence="2">86</strain>
    </source>
</reference>
<dbReference type="SUPFAM" id="SSF51735">
    <property type="entry name" value="NAD(P)-binding Rossmann-fold domains"/>
    <property type="match status" value="1"/>
</dbReference>
<dbReference type="EMBL" id="FLUQ01000001">
    <property type="protein sequence ID" value="SBV92857.1"/>
    <property type="molecule type" value="Genomic_DNA"/>
</dbReference>
<dbReference type="InterPro" id="IPR021295">
    <property type="entry name" value="DUF2867"/>
</dbReference>
<name>A0A212J0B4_9DELT</name>
<dbReference type="SUPFAM" id="SSF55961">
    <property type="entry name" value="Bet v1-like"/>
    <property type="match status" value="1"/>
</dbReference>